<comment type="caution">
    <text evidence="3">The sequence shown here is derived from an EMBL/GenBank/DDBJ whole genome shotgun (WGS) entry which is preliminary data.</text>
</comment>
<dbReference type="OrthoDB" id="2676521at2"/>
<gene>
    <name evidence="3" type="ORF">D0Q02_01575</name>
</gene>
<name>A0A372G665_9ACTN</name>
<dbReference type="RefSeq" id="WP_117226133.1">
    <property type="nucleotide sequence ID" value="NZ_CP061725.1"/>
</dbReference>
<dbReference type="PANTHER" id="PTHR22916">
    <property type="entry name" value="GLYCOSYLTRANSFERASE"/>
    <property type="match status" value="1"/>
</dbReference>
<dbReference type="InterPro" id="IPR054028">
    <property type="entry name" value="TarS/TarP_linker"/>
</dbReference>
<sequence>MTVDQLKVSVVAPVHNAGEHLEPLVDSLLRQSMPATEFEVIFVDDGSTDDTPARLDALAAAHPHIQVLHIENSGWPSRPRNLGTARARGEYVQFADDDDWFADEALDRLYAYAVEHDADIAIGKVTGHGRSVPRELFRVNRPHATLENAPLIDSLTCHKMFRRAFLLEHDLRFPDADRKRLEDHHMVTRAYLLARRVSVLSDYTCYHHVRRSDGGNLTAARLDPADYYGSLREVLDIIDAHTEPGALRDKLHRRWLRNEMVSRLRGARLRDAPPDWADQVVGEVQKTIRERFAPGVTAGLPSLQRTIAGLAAQGRAEDLRRLAEWEAGIRARVKLTEYEVSGSTLTVTFTGQLRVGDQPVTYAGSDGRHLLVVPVAEVPAELLDCTEELSRGKLDLIAQRVQVGDEFFLPVRFEVKRVTEPSGELRLVYHGTAAIDFHTLDDGRTQGDWVLKARVTGSGWAKNAKLPLAVSCAVDGGDPLVVDKRKKAVPRPAEKTGLWLRIRQAVRRGVAGRGTVGVS</sequence>
<dbReference type="Proteomes" id="UP000262621">
    <property type="component" value="Unassembled WGS sequence"/>
</dbReference>
<dbReference type="Pfam" id="PF22181">
    <property type="entry name" value="TarS_linker"/>
    <property type="match status" value="1"/>
</dbReference>
<dbReference type="PANTHER" id="PTHR22916:SF3">
    <property type="entry name" value="UDP-GLCNAC:BETAGAL BETA-1,3-N-ACETYLGLUCOSAMINYLTRANSFERASE-LIKE PROTEIN 1"/>
    <property type="match status" value="1"/>
</dbReference>
<dbReference type="InterPro" id="IPR001173">
    <property type="entry name" value="Glyco_trans_2-like"/>
</dbReference>
<dbReference type="EMBL" id="QVFU01000001">
    <property type="protein sequence ID" value="RFS48200.1"/>
    <property type="molecule type" value="Genomic_DNA"/>
</dbReference>
<keyword evidence="3" id="KW-0808">Transferase</keyword>
<evidence type="ECO:0000259" key="1">
    <source>
        <dbReference type="Pfam" id="PF00535"/>
    </source>
</evidence>
<dbReference type="Gene3D" id="3.90.550.10">
    <property type="entry name" value="Spore Coat Polysaccharide Biosynthesis Protein SpsA, Chain A"/>
    <property type="match status" value="1"/>
</dbReference>
<feature type="domain" description="TarS/TarP linker" evidence="2">
    <location>
        <begin position="224"/>
        <end position="323"/>
    </location>
</feature>
<evidence type="ECO:0000313" key="3">
    <source>
        <dbReference type="EMBL" id="RFS48200.1"/>
    </source>
</evidence>
<dbReference type="SUPFAM" id="SSF53448">
    <property type="entry name" value="Nucleotide-diphospho-sugar transferases"/>
    <property type="match status" value="1"/>
</dbReference>
<reference evidence="3 4" key="1">
    <citation type="submission" date="2018-08" db="EMBL/GenBank/DDBJ databases">
        <title>Verrucosispora craniellae sp. nov., isolated from a marine sponge in the South China Sea.</title>
        <authorList>
            <person name="Li L."/>
            <person name="Lin H.W."/>
        </authorList>
    </citation>
    <scope>NUCLEOTIDE SEQUENCE [LARGE SCALE GENOMIC DNA]</scope>
    <source>
        <strain evidence="3 4">LHW63014</strain>
    </source>
</reference>
<accession>A0A372G665</accession>
<dbReference type="GO" id="GO:0016758">
    <property type="term" value="F:hexosyltransferase activity"/>
    <property type="evidence" value="ECO:0007669"/>
    <property type="project" value="UniProtKB-ARBA"/>
</dbReference>
<proteinExistence type="predicted"/>
<feature type="domain" description="Glycosyltransferase 2-like" evidence="1">
    <location>
        <begin position="9"/>
        <end position="133"/>
    </location>
</feature>
<keyword evidence="4" id="KW-1185">Reference proteome</keyword>
<protein>
    <submittedName>
        <fullName evidence="3">Glycosyltransferase</fullName>
    </submittedName>
</protein>
<dbReference type="Pfam" id="PF00535">
    <property type="entry name" value="Glycos_transf_2"/>
    <property type="match status" value="1"/>
</dbReference>
<evidence type="ECO:0000313" key="4">
    <source>
        <dbReference type="Proteomes" id="UP000262621"/>
    </source>
</evidence>
<organism evidence="3 4">
    <name type="scientific">Micromonospora craniellae</name>
    <dbReference type="NCBI Taxonomy" id="2294034"/>
    <lineage>
        <taxon>Bacteria</taxon>
        <taxon>Bacillati</taxon>
        <taxon>Actinomycetota</taxon>
        <taxon>Actinomycetes</taxon>
        <taxon>Micromonosporales</taxon>
        <taxon>Micromonosporaceae</taxon>
        <taxon>Micromonospora</taxon>
    </lineage>
</organism>
<dbReference type="AlphaFoldDB" id="A0A372G665"/>
<evidence type="ECO:0000259" key="2">
    <source>
        <dbReference type="Pfam" id="PF22181"/>
    </source>
</evidence>
<dbReference type="InterPro" id="IPR029044">
    <property type="entry name" value="Nucleotide-diphossugar_trans"/>
</dbReference>